<dbReference type="Pfam" id="PF13520">
    <property type="entry name" value="AA_permease_2"/>
    <property type="match status" value="1"/>
</dbReference>
<feature type="transmembrane region" description="Helical" evidence="5">
    <location>
        <begin position="294"/>
        <end position="314"/>
    </location>
</feature>
<feature type="transmembrane region" description="Helical" evidence="5">
    <location>
        <begin position="212"/>
        <end position="232"/>
    </location>
</feature>
<dbReference type="Proteomes" id="UP001152320">
    <property type="component" value="Chromosome 13"/>
</dbReference>
<evidence type="ECO:0000256" key="2">
    <source>
        <dbReference type="ARBA" id="ARBA00022692"/>
    </source>
</evidence>
<feature type="transmembrane region" description="Helical" evidence="5">
    <location>
        <begin position="341"/>
        <end position="359"/>
    </location>
</feature>
<evidence type="ECO:0000313" key="6">
    <source>
        <dbReference type="EMBL" id="KAJ8030785.1"/>
    </source>
</evidence>
<feature type="transmembrane region" description="Helical" evidence="5">
    <location>
        <begin position="52"/>
        <end position="73"/>
    </location>
</feature>
<feature type="transmembrane region" description="Helical" evidence="5">
    <location>
        <begin position="365"/>
        <end position="387"/>
    </location>
</feature>
<evidence type="ECO:0000256" key="3">
    <source>
        <dbReference type="ARBA" id="ARBA00022989"/>
    </source>
</evidence>
<dbReference type="InterPro" id="IPR050598">
    <property type="entry name" value="AminoAcid_Transporter"/>
</dbReference>
<dbReference type="Gene3D" id="1.20.1740.10">
    <property type="entry name" value="Amino acid/polyamine transporter I"/>
    <property type="match status" value="1"/>
</dbReference>
<evidence type="ECO:0000256" key="4">
    <source>
        <dbReference type="ARBA" id="ARBA00023136"/>
    </source>
</evidence>
<dbReference type="PANTHER" id="PTHR11785">
    <property type="entry name" value="AMINO ACID TRANSPORTER"/>
    <property type="match status" value="1"/>
</dbReference>
<feature type="transmembrane region" description="Helical" evidence="5">
    <location>
        <begin position="21"/>
        <end position="40"/>
    </location>
</feature>
<dbReference type="PANTHER" id="PTHR11785:SF375">
    <property type="entry name" value="AMINO ACID TRANSPORTER"/>
    <property type="match status" value="1"/>
</dbReference>
<dbReference type="EMBL" id="JAIZAY010000013">
    <property type="protein sequence ID" value="KAJ8030785.1"/>
    <property type="molecule type" value="Genomic_DNA"/>
</dbReference>
<evidence type="ECO:0000256" key="1">
    <source>
        <dbReference type="ARBA" id="ARBA00004141"/>
    </source>
</evidence>
<keyword evidence="3 5" id="KW-1133">Transmembrane helix</keyword>
<feature type="transmembrane region" description="Helical" evidence="5">
    <location>
        <begin position="139"/>
        <end position="159"/>
    </location>
</feature>
<evidence type="ECO:0000256" key="5">
    <source>
        <dbReference type="SAM" id="Phobius"/>
    </source>
</evidence>
<keyword evidence="7" id="KW-1185">Reference proteome</keyword>
<feature type="transmembrane region" description="Helical" evidence="5">
    <location>
        <begin position="103"/>
        <end position="127"/>
    </location>
</feature>
<organism evidence="6 7">
    <name type="scientific">Holothuria leucospilota</name>
    <name type="common">Black long sea cucumber</name>
    <name type="synonym">Mertensiothuria leucospilota</name>
    <dbReference type="NCBI Taxonomy" id="206669"/>
    <lineage>
        <taxon>Eukaryota</taxon>
        <taxon>Metazoa</taxon>
        <taxon>Echinodermata</taxon>
        <taxon>Eleutherozoa</taxon>
        <taxon>Echinozoa</taxon>
        <taxon>Holothuroidea</taxon>
        <taxon>Aspidochirotacea</taxon>
        <taxon>Aspidochirotida</taxon>
        <taxon>Holothuriidae</taxon>
        <taxon>Holothuria</taxon>
    </lineage>
</organism>
<dbReference type="AlphaFoldDB" id="A0A9Q1BQJ7"/>
<sequence length="448" mass="49574">MSESTENVATKSVALERVLGFIPSVAFIVGIVIGTGIFVSPTGILRGVDGSIGWAFAIWISCGFIAMCGALSYTELASSFTKSGGEFIFIKESFGPALAFLRIWTLVAILGPASIAVQSMVVANYLITPFVDDCSKSEYYTVIRLIAACIMCLIIFINSVSVPASSHLQSVLTVAKLIGLGVLILTGAVLLLQGNTDNFRNPFVVSNFSPALLPSAFYSGIFAYAGWDYITCVTEEIKKPERTVLAMVVSLTFVIIVYLLANVAYLTALTPEEILSSDAVAATFAVRVLKEWSWTIWIFVAMSAAGNLNGLAFTRCRMYFVAAREGYLPEIMSMIHVRWRTPLPAMAISLPISLLLLLAKDVYILIDFLTSVDTAFTVITAAVIPYFRWKQPNRPASYRTDTSSLNWRKGRRETYPEEFFTGWLEPRARFFRRMEMEESCKWTNQLFS</sequence>
<feature type="transmembrane region" description="Helical" evidence="5">
    <location>
        <begin position="244"/>
        <end position="268"/>
    </location>
</feature>
<dbReference type="OrthoDB" id="10062876at2759"/>
<gene>
    <name evidence="6" type="ORF">HOLleu_27290</name>
</gene>
<comment type="caution">
    <text evidence="6">The sequence shown here is derived from an EMBL/GenBank/DDBJ whole genome shotgun (WGS) entry which is preliminary data.</text>
</comment>
<dbReference type="GO" id="GO:0015179">
    <property type="term" value="F:L-amino acid transmembrane transporter activity"/>
    <property type="evidence" value="ECO:0007669"/>
    <property type="project" value="TreeGrafter"/>
</dbReference>
<name>A0A9Q1BQJ7_HOLLE</name>
<evidence type="ECO:0000313" key="7">
    <source>
        <dbReference type="Proteomes" id="UP001152320"/>
    </source>
</evidence>
<comment type="subcellular location">
    <subcellularLocation>
        <location evidence="1">Membrane</location>
        <topology evidence="1">Multi-pass membrane protein</topology>
    </subcellularLocation>
</comment>
<reference evidence="6" key="1">
    <citation type="submission" date="2021-10" db="EMBL/GenBank/DDBJ databases">
        <title>Tropical sea cucumber genome reveals ecological adaptation and Cuvierian tubules defense mechanism.</title>
        <authorList>
            <person name="Chen T."/>
        </authorList>
    </citation>
    <scope>NUCLEOTIDE SEQUENCE</scope>
    <source>
        <strain evidence="6">Nanhai2018</strain>
        <tissue evidence="6">Muscle</tissue>
    </source>
</reference>
<dbReference type="InterPro" id="IPR002293">
    <property type="entry name" value="AA/rel_permease1"/>
</dbReference>
<proteinExistence type="predicted"/>
<dbReference type="PIRSF" id="PIRSF006060">
    <property type="entry name" value="AA_transporter"/>
    <property type="match status" value="1"/>
</dbReference>
<feature type="transmembrane region" description="Helical" evidence="5">
    <location>
        <begin position="171"/>
        <end position="192"/>
    </location>
</feature>
<keyword evidence="2 5" id="KW-0812">Transmembrane</keyword>
<dbReference type="GO" id="GO:0016020">
    <property type="term" value="C:membrane"/>
    <property type="evidence" value="ECO:0007669"/>
    <property type="project" value="UniProtKB-SubCell"/>
</dbReference>
<keyword evidence="4 5" id="KW-0472">Membrane</keyword>
<protein>
    <submittedName>
        <fullName evidence="6">Cystine/glutamate transporter</fullName>
    </submittedName>
</protein>
<accession>A0A9Q1BQJ7</accession>